<organism evidence="2 3">
    <name type="scientific">Emericellopsis atlantica</name>
    <dbReference type="NCBI Taxonomy" id="2614577"/>
    <lineage>
        <taxon>Eukaryota</taxon>
        <taxon>Fungi</taxon>
        <taxon>Dikarya</taxon>
        <taxon>Ascomycota</taxon>
        <taxon>Pezizomycotina</taxon>
        <taxon>Sordariomycetes</taxon>
        <taxon>Hypocreomycetidae</taxon>
        <taxon>Hypocreales</taxon>
        <taxon>Bionectriaceae</taxon>
        <taxon>Emericellopsis</taxon>
    </lineage>
</organism>
<keyword evidence="3" id="KW-1185">Reference proteome</keyword>
<feature type="signal peptide" evidence="1">
    <location>
        <begin position="1"/>
        <end position="18"/>
    </location>
</feature>
<reference evidence="2" key="1">
    <citation type="journal article" date="2021" name="IMA Fungus">
        <title>Genomic characterization of three marine fungi, including Emericellopsis atlantica sp. nov. with signatures of a generalist lifestyle and marine biomass degradation.</title>
        <authorList>
            <person name="Hagestad O.C."/>
            <person name="Hou L."/>
            <person name="Andersen J.H."/>
            <person name="Hansen E.H."/>
            <person name="Altermark B."/>
            <person name="Li C."/>
            <person name="Kuhnert E."/>
            <person name="Cox R.J."/>
            <person name="Crous P.W."/>
            <person name="Spatafora J.W."/>
            <person name="Lail K."/>
            <person name="Amirebrahimi M."/>
            <person name="Lipzen A."/>
            <person name="Pangilinan J."/>
            <person name="Andreopoulos W."/>
            <person name="Hayes R.D."/>
            <person name="Ng V."/>
            <person name="Grigoriev I.V."/>
            <person name="Jackson S.A."/>
            <person name="Sutton T.D.S."/>
            <person name="Dobson A.D.W."/>
            <person name="Rama T."/>
        </authorList>
    </citation>
    <scope>NUCLEOTIDE SEQUENCE</scope>
    <source>
        <strain evidence="2">TS7</strain>
    </source>
</reference>
<gene>
    <name evidence="2" type="ORF">F5Z01DRAFT_666723</name>
</gene>
<keyword evidence="1" id="KW-0732">Signal</keyword>
<dbReference type="Proteomes" id="UP000887229">
    <property type="component" value="Unassembled WGS sequence"/>
</dbReference>
<name>A0A9P8CM42_9HYPO</name>
<sequence>MTRIHMTFSFQSFLSVLGAGNSLSDSGIRRLLTPVDSSSGCMWAAHFKPLLCTNVGPPIAALETLRLDSTNVSHIEIASPVDKYPYLYIIKCTVPGT</sequence>
<evidence type="ECO:0000313" key="3">
    <source>
        <dbReference type="Proteomes" id="UP000887229"/>
    </source>
</evidence>
<proteinExistence type="predicted"/>
<dbReference type="GeneID" id="70295154"/>
<dbReference type="AlphaFoldDB" id="A0A9P8CM42"/>
<protein>
    <submittedName>
        <fullName evidence="2">Uncharacterized protein</fullName>
    </submittedName>
</protein>
<feature type="chain" id="PRO_5040445030" evidence="1">
    <location>
        <begin position="19"/>
        <end position="97"/>
    </location>
</feature>
<evidence type="ECO:0000256" key="1">
    <source>
        <dbReference type="SAM" id="SignalP"/>
    </source>
</evidence>
<dbReference type="EMBL" id="MU251280">
    <property type="protein sequence ID" value="KAG9250276.1"/>
    <property type="molecule type" value="Genomic_DNA"/>
</dbReference>
<evidence type="ECO:0000313" key="2">
    <source>
        <dbReference type="EMBL" id="KAG9250276.1"/>
    </source>
</evidence>
<comment type="caution">
    <text evidence="2">The sequence shown here is derived from an EMBL/GenBank/DDBJ whole genome shotgun (WGS) entry which is preliminary data.</text>
</comment>
<dbReference type="RefSeq" id="XP_046114200.1">
    <property type="nucleotide sequence ID" value="XM_046264251.1"/>
</dbReference>
<accession>A0A9P8CM42</accession>